<dbReference type="InterPro" id="IPR008965">
    <property type="entry name" value="CBM2/CBM3_carb-bd_dom_sf"/>
</dbReference>
<evidence type="ECO:0000313" key="1">
    <source>
        <dbReference type="EMBL" id="SVC74397.1"/>
    </source>
</evidence>
<protein>
    <recommendedName>
        <fullName evidence="2">Cohesin domain-containing protein</fullName>
    </recommendedName>
</protein>
<dbReference type="AlphaFoldDB" id="A0A382PNI7"/>
<gene>
    <name evidence="1" type="ORF">METZ01_LOCUS327251</name>
</gene>
<organism evidence="1">
    <name type="scientific">marine metagenome</name>
    <dbReference type="NCBI Taxonomy" id="408172"/>
    <lineage>
        <taxon>unclassified sequences</taxon>
        <taxon>metagenomes</taxon>
        <taxon>ecological metagenomes</taxon>
    </lineage>
</organism>
<name>A0A382PNI7_9ZZZZ</name>
<reference evidence="1" key="1">
    <citation type="submission" date="2018-05" db="EMBL/GenBank/DDBJ databases">
        <authorList>
            <person name="Lanie J.A."/>
            <person name="Ng W.-L."/>
            <person name="Kazmierczak K.M."/>
            <person name="Andrzejewski T.M."/>
            <person name="Davidsen T.M."/>
            <person name="Wayne K.J."/>
            <person name="Tettelin H."/>
            <person name="Glass J.I."/>
            <person name="Rusch D."/>
            <person name="Podicherti R."/>
            <person name="Tsui H.-C.T."/>
            <person name="Winkler M.E."/>
        </authorList>
    </citation>
    <scope>NUCLEOTIDE SEQUENCE</scope>
</reference>
<dbReference type="EMBL" id="UINC01108361">
    <property type="protein sequence ID" value="SVC74397.1"/>
    <property type="molecule type" value="Genomic_DNA"/>
</dbReference>
<dbReference type="SUPFAM" id="SSF49384">
    <property type="entry name" value="Carbohydrate-binding domain"/>
    <property type="match status" value="1"/>
</dbReference>
<proteinExistence type="predicted"/>
<sequence>MLILPLLFLFSCSKDIPEEDVFDNPLDEDEVTYDTPALTFYPVDISIDLGSSSTVDVFVLGVENLAGSYVRINYDKLKLSVLSIIVGEFFTDAVQAPVFIAEDDAENGIIEINTSFLGSDSVSVSGTGSLASIVFQSMADGESNLTFDPTCELVDPGDNLIEIKGFGLGVVNAQ</sequence>
<dbReference type="Gene3D" id="2.60.40.680">
    <property type="match status" value="1"/>
</dbReference>
<evidence type="ECO:0008006" key="2">
    <source>
        <dbReference type="Google" id="ProtNLM"/>
    </source>
</evidence>
<accession>A0A382PNI7</accession>
<dbReference type="GO" id="GO:0030246">
    <property type="term" value="F:carbohydrate binding"/>
    <property type="evidence" value="ECO:0007669"/>
    <property type="project" value="InterPro"/>
</dbReference>